<comment type="miscellaneous">
    <text evidence="8">The reaction proceeds by a bi uni uni bi ping pong mechanism.</text>
</comment>
<feature type="binding site" evidence="8">
    <location>
        <position position="62"/>
    </location>
    <ligand>
        <name>(R)-pantoate</name>
        <dbReference type="ChEBI" id="CHEBI:15980"/>
    </ligand>
</feature>
<comment type="pathway">
    <text evidence="1 8">Cofactor biosynthesis; (R)-pantothenate biosynthesis; (R)-pantothenate from (R)-pantoate and beta-alanine: step 1/1.</text>
</comment>
<gene>
    <name evidence="8 9" type="primary">panC</name>
    <name evidence="9" type="ORF">C273_02398</name>
</gene>
<evidence type="ECO:0000313" key="10">
    <source>
        <dbReference type="Proteomes" id="UP000009885"/>
    </source>
</evidence>
<dbReference type="STRING" id="1229783.C273_02398"/>
<feature type="active site" description="Proton donor" evidence="8">
    <location>
        <position position="38"/>
    </location>
</feature>
<feature type="binding site" evidence="8">
    <location>
        <begin position="185"/>
        <end position="188"/>
    </location>
    <ligand>
        <name>ATP</name>
        <dbReference type="ChEBI" id="CHEBI:30616"/>
    </ligand>
</feature>
<dbReference type="GO" id="GO:0005524">
    <property type="term" value="F:ATP binding"/>
    <property type="evidence" value="ECO:0007669"/>
    <property type="project" value="UniProtKB-KW"/>
</dbReference>
<dbReference type="AlphaFoldDB" id="K9B5H4"/>
<feature type="binding site" evidence="8">
    <location>
        <position position="62"/>
    </location>
    <ligand>
        <name>beta-alanine</name>
        <dbReference type="ChEBI" id="CHEBI:57966"/>
    </ligand>
</feature>
<feature type="binding site" evidence="8">
    <location>
        <begin position="31"/>
        <end position="38"/>
    </location>
    <ligand>
        <name>ATP</name>
        <dbReference type="ChEBI" id="CHEBI:30616"/>
    </ligand>
</feature>
<dbReference type="EMBL" id="AMSQ01000003">
    <property type="protein sequence ID" value="EKU50082.1"/>
    <property type="molecule type" value="Genomic_DNA"/>
</dbReference>
<keyword evidence="6 8" id="KW-0067">ATP-binding</keyword>
<dbReference type="PANTHER" id="PTHR21299:SF1">
    <property type="entry name" value="PANTOATE--BETA-ALANINE LIGASE"/>
    <property type="match status" value="1"/>
</dbReference>
<evidence type="ECO:0000256" key="5">
    <source>
        <dbReference type="ARBA" id="ARBA00022741"/>
    </source>
</evidence>
<dbReference type="FunFam" id="3.40.50.620:FF:000013">
    <property type="entry name" value="Pantothenate synthetase"/>
    <property type="match status" value="1"/>
</dbReference>
<dbReference type="InterPro" id="IPR042176">
    <property type="entry name" value="Pantoate_ligase_C"/>
</dbReference>
<dbReference type="EC" id="6.3.2.1" evidence="8"/>
<proteinExistence type="inferred from homology"/>
<dbReference type="PATRIC" id="fig|1229783.3.peg.486"/>
<keyword evidence="8" id="KW-0963">Cytoplasm</keyword>
<dbReference type="SUPFAM" id="SSF52374">
    <property type="entry name" value="Nucleotidylyl transferase"/>
    <property type="match status" value="1"/>
</dbReference>
<feature type="binding site" evidence="8">
    <location>
        <position position="154"/>
    </location>
    <ligand>
        <name>(R)-pantoate</name>
        <dbReference type="ChEBI" id="CHEBI:15980"/>
    </ligand>
</feature>
<reference evidence="9 10" key="1">
    <citation type="journal article" date="2013" name="Genome Announc.">
        <title>Genome Sequence of Staphylococcus massiliensis Strain S46, Isolated from the Surface of Healthy Human Skin.</title>
        <authorList>
            <person name="Srivastav R."/>
            <person name="Singh A."/>
            <person name="Jangir P.K."/>
            <person name="Kumari C."/>
            <person name="Muduli S."/>
            <person name="Sharma R."/>
        </authorList>
    </citation>
    <scope>NUCLEOTIDE SEQUENCE [LARGE SCALE GENOMIC DNA]</scope>
    <source>
        <strain evidence="9 10">S46</strain>
    </source>
</reference>
<dbReference type="PANTHER" id="PTHR21299">
    <property type="entry name" value="CYTIDYLATE KINASE/PANTOATE-BETA-ALANINE LIGASE"/>
    <property type="match status" value="1"/>
</dbReference>
<feature type="binding site" evidence="8">
    <location>
        <position position="177"/>
    </location>
    <ligand>
        <name>ATP</name>
        <dbReference type="ChEBI" id="CHEBI:30616"/>
    </ligand>
</feature>
<accession>K9B5H4</accession>
<dbReference type="Pfam" id="PF02569">
    <property type="entry name" value="Pantoate_ligase"/>
    <property type="match status" value="1"/>
</dbReference>
<dbReference type="NCBIfam" id="TIGR00018">
    <property type="entry name" value="panC"/>
    <property type="match status" value="1"/>
</dbReference>
<dbReference type="OrthoDB" id="9773087at2"/>
<evidence type="ECO:0000256" key="6">
    <source>
        <dbReference type="ARBA" id="ARBA00022840"/>
    </source>
</evidence>
<dbReference type="eggNOG" id="COG0414">
    <property type="taxonomic scope" value="Bacteria"/>
</dbReference>
<keyword evidence="10" id="KW-1185">Reference proteome</keyword>
<dbReference type="GO" id="GO:0005829">
    <property type="term" value="C:cytosol"/>
    <property type="evidence" value="ECO:0007669"/>
    <property type="project" value="TreeGrafter"/>
</dbReference>
<evidence type="ECO:0000256" key="4">
    <source>
        <dbReference type="ARBA" id="ARBA00022655"/>
    </source>
</evidence>
<dbReference type="CDD" id="cd00560">
    <property type="entry name" value="PanC"/>
    <property type="match status" value="1"/>
</dbReference>
<comment type="function">
    <text evidence="8">Catalyzes the condensation of pantoate with beta-alanine in an ATP-dependent reaction via a pantoyl-adenylate intermediate.</text>
</comment>
<dbReference type="GO" id="GO:0015940">
    <property type="term" value="P:pantothenate biosynthetic process"/>
    <property type="evidence" value="ECO:0007669"/>
    <property type="project" value="UniProtKB-UniRule"/>
</dbReference>
<dbReference type="Gene3D" id="3.30.1300.10">
    <property type="entry name" value="Pantoate-beta-alanine ligase, C-terminal domain"/>
    <property type="match status" value="1"/>
</dbReference>
<dbReference type="Gene3D" id="3.40.50.620">
    <property type="entry name" value="HUPs"/>
    <property type="match status" value="1"/>
</dbReference>
<organism evidence="9 10">
    <name type="scientific">Staphylococcus massiliensis S46</name>
    <dbReference type="NCBI Taxonomy" id="1229783"/>
    <lineage>
        <taxon>Bacteria</taxon>
        <taxon>Bacillati</taxon>
        <taxon>Bacillota</taxon>
        <taxon>Bacilli</taxon>
        <taxon>Bacillales</taxon>
        <taxon>Staphylococcaceae</taxon>
        <taxon>Staphylococcus</taxon>
    </lineage>
</organism>
<evidence type="ECO:0000256" key="7">
    <source>
        <dbReference type="ARBA" id="ARBA00048258"/>
    </source>
</evidence>
<feature type="binding site" evidence="8">
    <location>
        <begin position="148"/>
        <end position="151"/>
    </location>
    <ligand>
        <name>ATP</name>
        <dbReference type="ChEBI" id="CHEBI:30616"/>
    </ligand>
</feature>
<sequence length="280" mass="31652">MTTCIKSVKEMQALMLEKRSQGLTIGFTPTMGALHDGHLTMMRMAHKENDLSVASVFVNPLQFGPNEDFESYPRDIEADLEQAASAGVDYVFYPSVSDMYPSEREMLISIKSMSSVLEGRLRPGHFEGVVTVVNKLFNIVNPTRAYFGKKDAQQLAIVEKMVQEFNHPVEIRGVDIIRESDGLAKSSRNVYLTAEERQEAPHLHQSLLKAKAEIEAGETRADVIIDYITTYLEEHVSGDVVEVEIYRYPELEKVEHIEDRVFISLAVKFSKARLIDNIII</sequence>
<comment type="caution">
    <text evidence="9">The sequence shown here is derived from an EMBL/GenBank/DDBJ whole genome shotgun (WGS) entry which is preliminary data.</text>
</comment>
<comment type="similarity">
    <text evidence="2 8">Belongs to the pantothenate synthetase family.</text>
</comment>
<comment type="catalytic activity">
    <reaction evidence="7 8">
        <text>(R)-pantoate + beta-alanine + ATP = (R)-pantothenate + AMP + diphosphate + H(+)</text>
        <dbReference type="Rhea" id="RHEA:10912"/>
        <dbReference type="ChEBI" id="CHEBI:15378"/>
        <dbReference type="ChEBI" id="CHEBI:15980"/>
        <dbReference type="ChEBI" id="CHEBI:29032"/>
        <dbReference type="ChEBI" id="CHEBI:30616"/>
        <dbReference type="ChEBI" id="CHEBI:33019"/>
        <dbReference type="ChEBI" id="CHEBI:57966"/>
        <dbReference type="ChEBI" id="CHEBI:456215"/>
        <dbReference type="EC" id="6.3.2.1"/>
    </reaction>
</comment>
<dbReference type="FunFam" id="3.30.1300.10:FF:000001">
    <property type="entry name" value="Pantothenate synthetase"/>
    <property type="match status" value="1"/>
</dbReference>
<dbReference type="Proteomes" id="UP000009885">
    <property type="component" value="Unassembled WGS sequence"/>
</dbReference>
<dbReference type="RefSeq" id="WP_009382305.1">
    <property type="nucleotide sequence ID" value="NZ_AMSQ01000003.1"/>
</dbReference>
<dbReference type="GO" id="GO:0004592">
    <property type="term" value="F:pantoate-beta-alanine ligase activity"/>
    <property type="evidence" value="ECO:0007669"/>
    <property type="project" value="UniProtKB-UniRule"/>
</dbReference>
<name>K9B5H4_9STAP</name>
<evidence type="ECO:0000256" key="2">
    <source>
        <dbReference type="ARBA" id="ARBA00009256"/>
    </source>
</evidence>
<dbReference type="UniPathway" id="UPA00028">
    <property type="reaction ID" value="UER00005"/>
</dbReference>
<evidence type="ECO:0000256" key="1">
    <source>
        <dbReference type="ARBA" id="ARBA00004990"/>
    </source>
</evidence>
<keyword evidence="4 8" id="KW-0566">Pantothenate biosynthesis</keyword>
<comment type="subunit">
    <text evidence="8">Homodimer.</text>
</comment>
<protein>
    <recommendedName>
        <fullName evidence="8">Pantothenate synthetase</fullName>
        <shortName evidence="8">PS</shortName>
        <ecNumber evidence="8">6.3.2.1</ecNumber>
    </recommendedName>
    <alternativeName>
        <fullName evidence="8">Pantoate--beta-alanine ligase</fullName>
    </alternativeName>
    <alternativeName>
        <fullName evidence="8">Pantoate-activating enzyme</fullName>
    </alternativeName>
</protein>
<comment type="subcellular location">
    <subcellularLocation>
        <location evidence="8">Cytoplasm</location>
    </subcellularLocation>
</comment>
<dbReference type="InterPro" id="IPR003721">
    <property type="entry name" value="Pantoate_ligase"/>
</dbReference>
<keyword evidence="3 8" id="KW-0436">Ligase</keyword>
<keyword evidence="5 8" id="KW-0547">Nucleotide-binding</keyword>
<evidence type="ECO:0000256" key="8">
    <source>
        <dbReference type="HAMAP-Rule" id="MF_00158"/>
    </source>
</evidence>
<evidence type="ECO:0000256" key="3">
    <source>
        <dbReference type="ARBA" id="ARBA00022598"/>
    </source>
</evidence>
<dbReference type="InterPro" id="IPR014729">
    <property type="entry name" value="Rossmann-like_a/b/a_fold"/>
</dbReference>
<dbReference type="HAMAP" id="MF_00158">
    <property type="entry name" value="PanC"/>
    <property type="match status" value="1"/>
</dbReference>
<evidence type="ECO:0000313" key="9">
    <source>
        <dbReference type="EMBL" id="EKU50082.1"/>
    </source>
</evidence>